<dbReference type="PROSITE" id="PS51272">
    <property type="entry name" value="SLH"/>
    <property type="match status" value="1"/>
</dbReference>
<evidence type="ECO:0000259" key="3">
    <source>
        <dbReference type="PROSITE" id="PS51272"/>
    </source>
</evidence>
<feature type="signal peptide" evidence="2">
    <location>
        <begin position="1"/>
        <end position="24"/>
    </location>
</feature>
<dbReference type="RefSeq" id="WP_136890651.1">
    <property type="nucleotide sequence ID" value="NZ_CP034413.3"/>
</dbReference>
<dbReference type="InterPro" id="IPR001119">
    <property type="entry name" value="SLH_dom"/>
</dbReference>
<dbReference type="KEGG" id="obj:EIO64_00575"/>
<feature type="domain" description="SLH" evidence="3">
    <location>
        <begin position="13"/>
        <end position="76"/>
    </location>
</feature>
<dbReference type="Proteomes" id="UP000298642">
    <property type="component" value="Chromosome"/>
</dbReference>
<reference evidence="5" key="1">
    <citation type="submission" date="2018-12" db="EMBL/GenBank/DDBJ databases">
        <title>Dusodibacter welbiota gen. nov., sp. nov., isolated from human faeces and emended description of the Oscillibacter genus.</title>
        <authorList>
            <person name="Le Roy T."/>
            <person name="Van der Smissen P."/>
            <person name="Delzenne N."/>
            <person name="Muccioli G."/>
            <person name="Collet J.F."/>
            <person name="Cani P.D."/>
        </authorList>
    </citation>
    <scope>NUCLEOTIDE SEQUENCE [LARGE SCALE GENOMIC DNA]</scope>
    <source>
        <strain evidence="5">J115</strain>
    </source>
</reference>
<dbReference type="Pfam" id="PF00395">
    <property type="entry name" value="SLH"/>
    <property type="match status" value="1"/>
</dbReference>
<evidence type="ECO:0000256" key="2">
    <source>
        <dbReference type="SAM" id="SignalP"/>
    </source>
</evidence>
<keyword evidence="2" id="KW-0732">Signal</keyword>
<dbReference type="EMBL" id="CP034413">
    <property type="protein sequence ID" value="QCI57908.1"/>
    <property type="molecule type" value="Genomic_DNA"/>
</dbReference>
<dbReference type="AlphaFoldDB" id="A0A4D7AK90"/>
<gene>
    <name evidence="4" type="ORF">EIO64_00575</name>
</gene>
<name>A0A4D7AK90_9FIRM</name>
<accession>A0A4D7AK90</accession>
<proteinExistence type="predicted"/>
<feature type="chain" id="PRO_5020708816" evidence="2">
    <location>
        <begin position="25"/>
        <end position="487"/>
    </location>
</feature>
<keyword evidence="5" id="KW-1185">Reference proteome</keyword>
<keyword evidence="1" id="KW-0677">Repeat</keyword>
<evidence type="ECO:0000313" key="4">
    <source>
        <dbReference type="EMBL" id="QCI57908.1"/>
    </source>
</evidence>
<sequence length="487" mass="52275">MKRILTILAATLLLTAAMAGTASASSYDSVAEELSAIGVFRGTAGGFELDRAPTRSEAAIMLVRLYGAEDEAKAAYEAGEISMPFTDVSETAAPSVAWLYSQGITNGTSATTFGASSPCSAKMYCAFLLRALGYEDGVDFLYADTLDFAMLHGLFNLSMLDAAPFLRDDLAAVTYQALGADLKDGSTYLLASLVESGAIDAEAARPITEKIEAYRALTAASQASSTGIDADYTMNMGMDIAVDGSDGTETIHETMSVAVSGNGRIQMILKDPLQLAISMNMNMESNTAGAGPDVTMQDQVSVQEWMQDGWVYIQEEMDGTTDRYKYPVGNMDGFAEFYQEMLQISGQMNSMMLPMIDSIDVSRTGSRTVYTMKMDDSLNSLLEDLLTALQEELAAMESPVDLTADLQSCTYVYTVGSDGELESCTADFDLDLVLGLPVTETENAQITAKLQMDMQMDVNATGDDVRISYPSFSNFEDLTPVLSGGEL</sequence>
<protein>
    <submittedName>
        <fullName evidence="4">S-layer homology domain-containing protein</fullName>
    </submittedName>
</protein>
<evidence type="ECO:0000256" key="1">
    <source>
        <dbReference type="ARBA" id="ARBA00022737"/>
    </source>
</evidence>
<organism evidence="4 5">
    <name type="scientific">Dysosmobacter welbionis</name>
    <dbReference type="NCBI Taxonomy" id="2093857"/>
    <lineage>
        <taxon>Bacteria</taxon>
        <taxon>Bacillati</taxon>
        <taxon>Bacillota</taxon>
        <taxon>Clostridia</taxon>
        <taxon>Eubacteriales</taxon>
        <taxon>Oscillospiraceae</taxon>
        <taxon>Dysosmobacter</taxon>
    </lineage>
</organism>
<evidence type="ECO:0000313" key="5">
    <source>
        <dbReference type="Proteomes" id="UP000298642"/>
    </source>
</evidence>